<dbReference type="Proteomes" id="UP000308901">
    <property type="component" value="Unassembled WGS sequence"/>
</dbReference>
<protein>
    <submittedName>
        <fullName evidence="4">OmpA family protein</fullName>
    </submittedName>
</protein>
<dbReference type="PANTHER" id="PTHR30329">
    <property type="entry name" value="STATOR ELEMENT OF FLAGELLAR MOTOR COMPLEX"/>
    <property type="match status" value="1"/>
</dbReference>
<dbReference type="AlphaFoldDB" id="A0A5R8Y1V5"/>
<dbReference type="PANTHER" id="PTHR30329:SF21">
    <property type="entry name" value="LIPOPROTEIN YIAD-RELATED"/>
    <property type="match status" value="1"/>
</dbReference>
<dbReference type="OrthoDB" id="9805566at2"/>
<feature type="domain" description="OmpA-like" evidence="3">
    <location>
        <begin position="143"/>
        <end position="257"/>
    </location>
</feature>
<name>A0A5R8Y1V5_9BACT</name>
<comment type="caution">
    <text evidence="4">The sequence shown here is derived from an EMBL/GenBank/DDBJ whole genome shotgun (WGS) entry which is preliminary data.</text>
</comment>
<dbReference type="PROSITE" id="PS51257">
    <property type="entry name" value="PROKAR_LIPOPROTEIN"/>
    <property type="match status" value="1"/>
</dbReference>
<evidence type="ECO:0000259" key="3">
    <source>
        <dbReference type="PROSITE" id="PS51123"/>
    </source>
</evidence>
<dbReference type="Pfam" id="PF00691">
    <property type="entry name" value="OmpA"/>
    <property type="match status" value="1"/>
</dbReference>
<evidence type="ECO:0000256" key="1">
    <source>
        <dbReference type="PROSITE-ProRule" id="PRU00473"/>
    </source>
</evidence>
<dbReference type="InterPro" id="IPR050330">
    <property type="entry name" value="Bact_OuterMem_StrucFunc"/>
</dbReference>
<dbReference type="EMBL" id="VANU01000002">
    <property type="protein sequence ID" value="TLP39315.1"/>
    <property type="molecule type" value="Genomic_DNA"/>
</dbReference>
<dbReference type="CDD" id="cd07185">
    <property type="entry name" value="OmpA_C-like"/>
    <property type="match status" value="1"/>
</dbReference>
<dbReference type="Gene3D" id="3.30.1330.60">
    <property type="entry name" value="OmpA-like domain"/>
    <property type="match status" value="1"/>
</dbReference>
<gene>
    <name evidence="4" type="ORF">FDK22_05445</name>
</gene>
<accession>A0A5R8Y1V5</accession>
<dbReference type="GO" id="GO:0016020">
    <property type="term" value="C:membrane"/>
    <property type="evidence" value="ECO:0007669"/>
    <property type="project" value="UniProtKB-UniRule"/>
</dbReference>
<dbReference type="InterPro" id="IPR036737">
    <property type="entry name" value="OmpA-like_sf"/>
</dbReference>
<keyword evidence="2" id="KW-0812">Transmembrane</keyword>
<evidence type="ECO:0000256" key="2">
    <source>
        <dbReference type="SAM" id="Phobius"/>
    </source>
</evidence>
<dbReference type="PROSITE" id="PS51123">
    <property type="entry name" value="OMPA_2"/>
    <property type="match status" value="1"/>
</dbReference>
<keyword evidence="2" id="KW-1133">Transmembrane helix</keyword>
<organism evidence="4 5">
    <name type="scientific">Arcobacter arenosus</name>
    <dbReference type="NCBI Taxonomy" id="2576037"/>
    <lineage>
        <taxon>Bacteria</taxon>
        <taxon>Pseudomonadati</taxon>
        <taxon>Campylobacterota</taxon>
        <taxon>Epsilonproteobacteria</taxon>
        <taxon>Campylobacterales</taxon>
        <taxon>Arcobacteraceae</taxon>
        <taxon>Arcobacter</taxon>
    </lineage>
</organism>
<dbReference type="RefSeq" id="WP_138151898.1">
    <property type="nucleotide sequence ID" value="NZ_VANU01000002.1"/>
</dbReference>
<dbReference type="InterPro" id="IPR006665">
    <property type="entry name" value="OmpA-like"/>
</dbReference>
<reference evidence="4 5" key="1">
    <citation type="submission" date="2019-05" db="EMBL/GenBank/DDBJ databases">
        <title>Arcobacter sp. nov., isolated from sea sediment.</title>
        <authorList>
            <person name="Kim W."/>
        </authorList>
    </citation>
    <scope>NUCLEOTIDE SEQUENCE [LARGE SCALE GENOMIC DNA]</scope>
    <source>
        <strain evidence="4 5">CAU 1517</strain>
    </source>
</reference>
<sequence>MSSEKKVIILFLLLIVFIVGCVYNHLPEMMKKQQELQNEPKQEVLSDNNKEQEQILVDEKPKDLEEPVIHQDETLVEPNETIQEEPPILENTTNETQDVVEKEEEIIEEPKEPLITTPENYIREGDEKRIEELSFPTQELQLQINEYIDNNPISFKRGKYTIANNKSVDSIKEIVRILEENPNIKLEIAGHTDAAGSKDVNLIFSLERAKTVVKVMENLGIDENRIKARGYGEGIPKNAQNVYSPENRRVEFNIVEE</sequence>
<evidence type="ECO:0000313" key="4">
    <source>
        <dbReference type="EMBL" id="TLP39315.1"/>
    </source>
</evidence>
<keyword evidence="5" id="KW-1185">Reference proteome</keyword>
<feature type="transmembrane region" description="Helical" evidence="2">
    <location>
        <begin position="7"/>
        <end position="26"/>
    </location>
</feature>
<keyword evidence="1 2" id="KW-0472">Membrane</keyword>
<dbReference type="SUPFAM" id="SSF103088">
    <property type="entry name" value="OmpA-like"/>
    <property type="match status" value="1"/>
</dbReference>
<proteinExistence type="predicted"/>
<evidence type="ECO:0000313" key="5">
    <source>
        <dbReference type="Proteomes" id="UP000308901"/>
    </source>
</evidence>